<proteinExistence type="predicted"/>
<name>A0A087SYR5_STEMI</name>
<dbReference type="InterPro" id="IPR053164">
    <property type="entry name" value="IS1016-like_transposase"/>
</dbReference>
<feature type="domain" description="ISXO2-like transposase" evidence="1">
    <location>
        <begin position="38"/>
        <end position="114"/>
    </location>
</feature>
<dbReference type="EMBL" id="KK112569">
    <property type="protein sequence ID" value="KFM58004.1"/>
    <property type="molecule type" value="Genomic_DNA"/>
</dbReference>
<dbReference type="Pfam" id="PF12762">
    <property type="entry name" value="DDE_Tnp_IS1595"/>
    <property type="match status" value="1"/>
</dbReference>
<sequence length="115" mass="13376">MFRFSSATLTDWRQFVNEVILNHVELTSEKTGGVGKIVEIDESKFGKTKYHRGHWVEGQRVFGRVERRSEKFFLVAVLNRTQETLLNAIKEWIEPGTFIYSDCRKAYNIISGEGF</sequence>
<dbReference type="PANTHER" id="PTHR47163">
    <property type="entry name" value="DDE_TNP_IS1595 DOMAIN-CONTAINING PROTEIN"/>
    <property type="match status" value="1"/>
</dbReference>
<evidence type="ECO:0000259" key="1">
    <source>
        <dbReference type="Pfam" id="PF12762"/>
    </source>
</evidence>
<protein>
    <recommendedName>
        <fullName evidence="1">ISXO2-like transposase domain-containing protein</fullName>
    </recommendedName>
</protein>
<feature type="non-terminal residue" evidence="2">
    <location>
        <position position="115"/>
    </location>
</feature>
<organism evidence="2 3">
    <name type="scientific">Stegodyphus mimosarum</name>
    <name type="common">African social velvet spider</name>
    <dbReference type="NCBI Taxonomy" id="407821"/>
    <lineage>
        <taxon>Eukaryota</taxon>
        <taxon>Metazoa</taxon>
        <taxon>Ecdysozoa</taxon>
        <taxon>Arthropoda</taxon>
        <taxon>Chelicerata</taxon>
        <taxon>Arachnida</taxon>
        <taxon>Araneae</taxon>
        <taxon>Araneomorphae</taxon>
        <taxon>Entelegynae</taxon>
        <taxon>Eresoidea</taxon>
        <taxon>Eresidae</taxon>
        <taxon>Stegodyphus</taxon>
    </lineage>
</organism>
<reference evidence="2 3" key="1">
    <citation type="submission" date="2013-11" db="EMBL/GenBank/DDBJ databases">
        <title>Genome sequencing of Stegodyphus mimosarum.</title>
        <authorList>
            <person name="Bechsgaard J."/>
        </authorList>
    </citation>
    <scope>NUCLEOTIDE SEQUENCE [LARGE SCALE GENOMIC DNA]</scope>
</reference>
<gene>
    <name evidence="2" type="ORF">X975_20051</name>
</gene>
<dbReference type="PANTHER" id="PTHR47163:SF2">
    <property type="entry name" value="SI:DKEY-17M8.2"/>
    <property type="match status" value="1"/>
</dbReference>
<evidence type="ECO:0000313" key="2">
    <source>
        <dbReference type="EMBL" id="KFM58004.1"/>
    </source>
</evidence>
<dbReference type="OrthoDB" id="6425325at2759"/>
<dbReference type="AlphaFoldDB" id="A0A087SYR5"/>
<dbReference type="Proteomes" id="UP000054359">
    <property type="component" value="Unassembled WGS sequence"/>
</dbReference>
<keyword evidence="3" id="KW-1185">Reference proteome</keyword>
<evidence type="ECO:0000313" key="3">
    <source>
        <dbReference type="Proteomes" id="UP000054359"/>
    </source>
</evidence>
<dbReference type="InterPro" id="IPR024445">
    <property type="entry name" value="Tnp_ISXO2-like"/>
</dbReference>
<accession>A0A087SYR5</accession>